<accession>A0ABU8I832</accession>
<organism evidence="2 3">
    <name type="scientific">Sphingobacterium tenebrionis</name>
    <dbReference type="NCBI Taxonomy" id="3111775"/>
    <lineage>
        <taxon>Bacteria</taxon>
        <taxon>Pseudomonadati</taxon>
        <taxon>Bacteroidota</taxon>
        <taxon>Sphingobacteriia</taxon>
        <taxon>Sphingobacteriales</taxon>
        <taxon>Sphingobacteriaceae</taxon>
        <taxon>Sphingobacterium</taxon>
    </lineage>
</organism>
<feature type="chain" id="PRO_5046198316" description="Membrane or secreted protein" evidence="1">
    <location>
        <begin position="20"/>
        <end position="237"/>
    </location>
</feature>
<dbReference type="RefSeq" id="WP_134777053.1">
    <property type="nucleotide sequence ID" value="NZ_JAYLLN010000031.1"/>
</dbReference>
<evidence type="ECO:0000313" key="2">
    <source>
        <dbReference type="EMBL" id="MEI5985692.1"/>
    </source>
</evidence>
<keyword evidence="1" id="KW-0732">Signal</keyword>
<evidence type="ECO:0008006" key="4">
    <source>
        <dbReference type="Google" id="ProtNLM"/>
    </source>
</evidence>
<dbReference type="Proteomes" id="UP001363035">
    <property type="component" value="Unassembled WGS sequence"/>
</dbReference>
<keyword evidence="3" id="KW-1185">Reference proteome</keyword>
<dbReference type="Gene3D" id="2.40.128.490">
    <property type="entry name" value="Uncharacterised protein PF14869, DUF4488"/>
    <property type="match status" value="1"/>
</dbReference>
<evidence type="ECO:0000313" key="3">
    <source>
        <dbReference type="Proteomes" id="UP001363035"/>
    </source>
</evidence>
<dbReference type="EMBL" id="JAYLLN010000031">
    <property type="protein sequence ID" value="MEI5985692.1"/>
    <property type="molecule type" value="Genomic_DNA"/>
</dbReference>
<proteinExistence type="predicted"/>
<name>A0ABU8I832_9SPHI</name>
<evidence type="ECO:0000256" key="1">
    <source>
        <dbReference type="SAM" id="SignalP"/>
    </source>
</evidence>
<sequence>MKRIYAIMMILLFSVTAFAQGEIQMNGAFHRKDGNVNHLWLLSDGYSSYITYEDNKYLGTWGGPFTMKADGIEVKVEYNDLKPEEIGTVKKTNAVWKPKFLEMGSVKMDRMNLGKQDLDGLWRITGRKQGDKVSEIPVGDRKTIKILVDGYFQWIAINPAEKGFYGTGGGKYVFKDGKYTEEILFFSRDNSRVGAKLGFDGKVEGNNWNHSGLSSKGDPIFEVWSRDKTQYGIELRK</sequence>
<protein>
    <recommendedName>
        <fullName evidence="4">Membrane or secreted protein</fullName>
    </recommendedName>
</protein>
<comment type="caution">
    <text evidence="2">The sequence shown here is derived from an EMBL/GenBank/DDBJ whole genome shotgun (WGS) entry which is preliminary data.</text>
</comment>
<gene>
    <name evidence="2" type="ORF">VJ786_12350</name>
</gene>
<reference evidence="2 3" key="1">
    <citation type="submission" date="2024-01" db="EMBL/GenBank/DDBJ databases">
        <title>Sphingobacterium tenebrionis sp. nov., a novel endophyte isolated from tenebrio molitor intestines.</title>
        <authorList>
            <person name="Zhang C."/>
        </authorList>
    </citation>
    <scope>NUCLEOTIDE SEQUENCE [LARGE SCALE GENOMIC DNA]</scope>
    <source>
        <strain evidence="2 3">PU5-4</strain>
    </source>
</reference>
<feature type="signal peptide" evidence="1">
    <location>
        <begin position="1"/>
        <end position="19"/>
    </location>
</feature>